<feature type="transmembrane region" description="Helical" evidence="9">
    <location>
        <begin position="12"/>
        <end position="38"/>
    </location>
</feature>
<keyword evidence="3" id="KW-1003">Cell membrane</keyword>
<gene>
    <name evidence="11" type="ordered locus">Caka_0453</name>
</gene>
<keyword evidence="4" id="KW-0997">Cell inner membrane</keyword>
<comment type="similarity">
    <text evidence="8">Belongs to the TRAP transporter small permease family.</text>
</comment>
<evidence type="ECO:0000256" key="6">
    <source>
        <dbReference type="ARBA" id="ARBA00022989"/>
    </source>
</evidence>
<proteinExistence type="inferred from homology"/>
<dbReference type="GO" id="GO:0005886">
    <property type="term" value="C:plasma membrane"/>
    <property type="evidence" value="ECO:0007669"/>
    <property type="project" value="UniProtKB-SubCell"/>
</dbReference>
<organism evidence="11 12">
    <name type="scientific">Coraliomargarita akajimensis (strain DSM 45221 / IAM 15411 / JCM 23193 / KCTC 12865 / 04OKA010-24)</name>
    <dbReference type="NCBI Taxonomy" id="583355"/>
    <lineage>
        <taxon>Bacteria</taxon>
        <taxon>Pseudomonadati</taxon>
        <taxon>Verrucomicrobiota</taxon>
        <taxon>Opitutia</taxon>
        <taxon>Puniceicoccales</taxon>
        <taxon>Coraliomargaritaceae</taxon>
        <taxon>Coraliomargarita</taxon>
    </lineage>
</organism>
<keyword evidence="5 9" id="KW-0812">Transmembrane</keyword>
<keyword evidence="2" id="KW-0813">Transport</keyword>
<evidence type="ECO:0000256" key="9">
    <source>
        <dbReference type="SAM" id="Phobius"/>
    </source>
</evidence>
<feature type="transmembrane region" description="Helical" evidence="9">
    <location>
        <begin position="53"/>
        <end position="71"/>
    </location>
</feature>
<feature type="transmembrane region" description="Helical" evidence="9">
    <location>
        <begin position="92"/>
        <end position="114"/>
    </location>
</feature>
<evidence type="ECO:0000259" key="10">
    <source>
        <dbReference type="Pfam" id="PF04290"/>
    </source>
</evidence>
<dbReference type="OrthoDB" id="9814265at2"/>
<evidence type="ECO:0000256" key="8">
    <source>
        <dbReference type="ARBA" id="ARBA00038436"/>
    </source>
</evidence>
<evidence type="ECO:0000256" key="1">
    <source>
        <dbReference type="ARBA" id="ARBA00004429"/>
    </source>
</evidence>
<dbReference type="eggNOG" id="COG3090">
    <property type="taxonomic scope" value="Bacteria"/>
</dbReference>
<dbReference type="Proteomes" id="UP000000925">
    <property type="component" value="Chromosome"/>
</dbReference>
<dbReference type="RefSeq" id="WP_013042203.1">
    <property type="nucleotide sequence ID" value="NC_014008.1"/>
</dbReference>
<keyword evidence="7 9" id="KW-0472">Membrane</keyword>
<protein>
    <submittedName>
        <fullName evidence="11">Tripartite ATP-independent periplasmic transporter DctQ component</fullName>
    </submittedName>
</protein>
<keyword evidence="12" id="KW-1185">Reference proteome</keyword>
<dbReference type="EMBL" id="CP001998">
    <property type="protein sequence ID" value="ADE53478.1"/>
    <property type="molecule type" value="Genomic_DNA"/>
</dbReference>
<sequence>MNTRSLFQQLNRVLAGILQVLLVVVFAILVVDVIWGVASRYLFGAQASWSEELARLMMVWLALLGAALACREDRHLGLDVIVRSWPAEVQRLGRLFVYLVILLFAAGIMAYGGWQLVSQRFASGQTLPALGIARAWFYLALPVSGVLISLFSIESLWATLLQKSEGEEGSQ</sequence>
<evidence type="ECO:0000256" key="5">
    <source>
        <dbReference type="ARBA" id="ARBA00022692"/>
    </source>
</evidence>
<dbReference type="AlphaFoldDB" id="D5EN43"/>
<keyword evidence="6 9" id="KW-1133">Transmembrane helix</keyword>
<feature type="domain" description="Tripartite ATP-independent periplasmic transporters DctQ component" evidence="10">
    <location>
        <begin position="31"/>
        <end position="159"/>
    </location>
</feature>
<evidence type="ECO:0000313" key="11">
    <source>
        <dbReference type="EMBL" id="ADE53478.1"/>
    </source>
</evidence>
<evidence type="ECO:0000256" key="3">
    <source>
        <dbReference type="ARBA" id="ARBA00022475"/>
    </source>
</evidence>
<feature type="transmembrane region" description="Helical" evidence="9">
    <location>
        <begin position="134"/>
        <end position="153"/>
    </location>
</feature>
<evidence type="ECO:0000313" key="12">
    <source>
        <dbReference type="Proteomes" id="UP000000925"/>
    </source>
</evidence>
<evidence type="ECO:0000256" key="4">
    <source>
        <dbReference type="ARBA" id="ARBA00022519"/>
    </source>
</evidence>
<dbReference type="InterPro" id="IPR007387">
    <property type="entry name" value="TRAP_DctQ"/>
</dbReference>
<reference evidence="11 12" key="1">
    <citation type="journal article" date="2010" name="Stand. Genomic Sci.">
        <title>Complete genome sequence of Coraliomargarita akajimensis type strain (04OKA010-24).</title>
        <authorList>
            <person name="Mavromatis K."/>
            <person name="Abt B."/>
            <person name="Brambilla E."/>
            <person name="Lapidus A."/>
            <person name="Copeland A."/>
            <person name="Deshpande S."/>
            <person name="Nolan M."/>
            <person name="Lucas S."/>
            <person name="Tice H."/>
            <person name="Cheng J.F."/>
            <person name="Han C."/>
            <person name="Detter J.C."/>
            <person name="Woyke T."/>
            <person name="Goodwin L."/>
            <person name="Pitluck S."/>
            <person name="Held B."/>
            <person name="Brettin T."/>
            <person name="Tapia R."/>
            <person name="Ivanova N."/>
            <person name="Mikhailova N."/>
            <person name="Pati A."/>
            <person name="Liolios K."/>
            <person name="Chen A."/>
            <person name="Palaniappan K."/>
            <person name="Land M."/>
            <person name="Hauser L."/>
            <person name="Chang Y.J."/>
            <person name="Jeffries C.D."/>
            <person name="Rohde M."/>
            <person name="Goker M."/>
            <person name="Bristow J."/>
            <person name="Eisen J.A."/>
            <person name="Markowitz V."/>
            <person name="Hugenholtz P."/>
            <person name="Klenk H.P."/>
            <person name="Kyrpides N.C."/>
        </authorList>
    </citation>
    <scope>NUCLEOTIDE SEQUENCE [LARGE SCALE GENOMIC DNA]</scope>
    <source>
        <strain evidence="12">DSM 45221 / IAM 15411 / JCM 23193 / KCTC 12865</strain>
    </source>
</reference>
<dbReference type="GO" id="GO:0022857">
    <property type="term" value="F:transmembrane transporter activity"/>
    <property type="evidence" value="ECO:0007669"/>
    <property type="project" value="TreeGrafter"/>
</dbReference>
<name>D5EN43_CORAD</name>
<dbReference type="PANTHER" id="PTHR35011:SF2">
    <property type="entry name" value="2,3-DIKETO-L-GULONATE TRAP TRANSPORTER SMALL PERMEASE PROTEIN YIAM"/>
    <property type="match status" value="1"/>
</dbReference>
<evidence type="ECO:0000256" key="7">
    <source>
        <dbReference type="ARBA" id="ARBA00023136"/>
    </source>
</evidence>
<dbReference type="Pfam" id="PF04290">
    <property type="entry name" value="DctQ"/>
    <property type="match status" value="1"/>
</dbReference>
<dbReference type="HOGENOM" id="CLU_086356_9_1_0"/>
<accession>D5EN43</accession>
<dbReference type="KEGG" id="caa:Caka_0453"/>
<dbReference type="GO" id="GO:0015740">
    <property type="term" value="P:C4-dicarboxylate transport"/>
    <property type="evidence" value="ECO:0007669"/>
    <property type="project" value="TreeGrafter"/>
</dbReference>
<dbReference type="STRING" id="583355.Caka_0453"/>
<comment type="subcellular location">
    <subcellularLocation>
        <location evidence="1">Cell inner membrane</location>
        <topology evidence="1">Multi-pass membrane protein</topology>
    </subcellularLocation>
</comment>
<dbReference type="PANTHER" id="PTHR35011">
    <property type="entry name" value="2,3-DIKETO-L-GULONATE TRAP TRANSPORTER SMALL PERMEASE PROTEIN YIAM"/>
    <property type="match status" value="1"/>
</dbReference>
<dbReference type="InterPro" id="IPR055348">
    <property type="entry name" value="DctQ"/>
</dbReference>
<evidence type="ECO:0000256" key="2">
    <source>
        <dbReference type="ARBA" id="ARBA00022448"/>
    </source>
</evidence>